<dbReference type="AlphaFoldDB" id="A0A9W9LSA7"/>
<evidence type="ECO:0000313" key="2">
    <source>
        <dbReference type="Proteomes" id="UP001149163"/>
    </source>
</evidence>
<dbReference type="GeneID" id="81421363"/>
<dbReference type="RefSeq" id="XP_056545793.1">
    <property type="nucleotide sequence ID" value="XM_056682187.1"/>
</dbReference>
<organism evidence="1 2">
    <name type="scientific">Penicillium canariense</name>
    <dbReference type="NCBI Taxonomy" id="189055"/>
    <lineage>
        <taxon>Eukaryota</taxon>
        <taxon>Fungi</taxon>
        <taxon>Dikarya</taxon>
        <taxon>Ascomycota</taxon>
        <taxon>Pezizomycotina</taxon>
        <taxon>Eurotiomycetes</taxon>
        <taxon>Eurotiomycetidae</taxon>
        <taxon>Eurotiales</taxon>
        <taxon>Aspergillaceae</taxon>
        <taxon>Penicillium</taxon>
    </lineage>
</organism>
<keyword evidence="2" id="KW-1185">Reference proteome</keyword>
<reference evidence="1" key="1">
    <citation type="submission" date="2022-11" db="EMBL/GenBank/DDBJ databases">
        <authorList>
            <person name="Petersen C."/>
        </authorList>
    </citation>
    <scope>NUCLEOTIDE SEQUENCE</scope>
    <source>
        <strain evidence="1">IBT 26290</strain>
    </source>
</reference>
<proteinExistence type="predicted"/>
<name>A0A9W9LSA7_9EURO</name>
<sequence>MDPQWRRRDMADVESAPAGDTADHFLPPVVVIARHFRRPGRHTAMIRSWPPPSDAETLRLRSACGWPSRAIKDGGPASIAHPWYTLYSVHTHMGEEIGDMGILLSIEMRPLPFNGRSMDDLGQSPVASRQHRSLPAACVAGAGETVASPACLRTRIHLCGVAKAPDDERQLQMPLRASTAFIALH</sequence>
<evidence type="ECO:0000313" key="1">
    <source>
        <dbReference type="EMBL" id="KAJ5174185.1"/>
    </source>
</evidence>
<gene>
    <name evidence="1" type="ORF">N7482_000062</name>
</gene>
<protein>
    <submittedName>
        <fullName evidence="1">Uncharacterized protein</fullName>
    </submittedName>
</protein>
<comment type="caution">
    <text evidence="1">The sequence shown here is derived from an EMBL/GenBank/DDBJ whole genome shotgun (WGS) entry which is preliminary data.</text>
</comment>
<dbReference type="Proteomes" id="UP001149163">
    <property type="component" value="Unassembled WGS sequence"/>
</dbReference>
<accession>A0A9W9LSA7</accession>
<reference evidence="1" key="2">
    <citation type="journal article" date="2023" name="IMA Fungus">
        <title>Comparative genomic study of the Penicillium genus elucidates a diverse pangenome and 15 lateral gene transfer events.</title>
        <authorList>
            <person name="Petersen C."/>
            <person name="Sorensen T."/>
            <person name="Nielsen M.R."/>
            <person name="Sondergaard T.E."/>
            <person name="Sorensen J.L."/>
            <person name="Fitzpatrick D.A."/>
            <person name="Frisvad J.C."/>
            <person name="Nielsen K.L."/>
        </authorList>
    </citation>
    <scope>NUCLEOTIDE SEQUENCE</scope>
    <source>
        <strain evidence="1">IBT 26290</strain>
    </source>
</reference>
<dbReference type="EMBL" id="JAPQKN010000001">
    <property type="protein sequence ID" value="KAJ5174185.1"/>
    <property type="molecule type" value="Genomic_DNA"/>
</dbReference>